<evidence type="ECO:0000256" key="5">
    <source>
        <dbReference type="ARBA" id="ARBA00022763"/>
    </source>
</evidence>
<evidence type="ECO:0000313" key="17">
    <source>
        <dbReference type="Proteomes" id="UP000000378"/>
    </source>
</evidence>
<dbReference type="GO" id="GO:0000724">
    <property type="term" value="P:double-strand break repair via homologous recombination"/>
    <property type="evidence" value="ECO:0007669"/>
    <property type="project" value="UniProtKB-UniRule"/>
</dbReference>
<feature type="binding site" evidence="14">
    <location>
        <position position="1102"/>
    </location>
    <ligand>
        <name>[4Fe-4S] cluster</name>
        <dbReference type="ChEBI" id="CHEBI:49883"/>
    </ligand>
</feature>
<keyword evidence="1 14" id="KW-0004">4Fe-4S</keyword>
<dbReference type="HOGENOM" id="CLU_007838_0_0_9"/>
<accession>D7CKR9</accession>
<dbReference type="GO" id="GO:0008409">
    <property type="term" value="F:5'-3' exonuclease activity"/>
    <property type="evidence" value="ECO:0007669"/>
    <property type="project" value="UniProtKB-UniRule"/>
</dbReference>
<evidence type="ECO:0000256" key="9">
    <source>
        <dbReference type="ARBA" id="ARBA00022840"/>
    </source>
</evidence>
<evidence type="ECO:0000313" key="16">
    <source>
        <dbReference type="EMBL" id="ADI01304.1"/>
    </source>
</evidence>
<keyword evidence="4 14" id="KW-0547">Nucleotide-binding</keyword>
<dbReference type="InterPro" id="IPR014017">
    <property type="entry name" value="DNA_helicase_UvrD-like_C"/>
</dbReference>
<dbReference type="Gene3D" id="3.40.50.300">
    <property type="entry name" value="P-loop containing nucleotide triphosphate hydrolases"/>
    <property type="match status" value="3"/>
</dbReference>
<dbReference type="EC" id="3.1.-.-" evidence="14"/>
<evidence type="ECO:0000256" key="3">
    <source>
        <dbReference type="ARBA" id="ARBA00022723"/>
    </source>
</evidence>
<evidence type="ECO:0000259" key="15">
    <source>
        <dbReference type="PROSITE" id="PS51217"/>
    </source>
</evidence>
<dbReference type="PROSITE" id="PS51217">
    <property type="entry name" value="UVRD_HELICASE_CTER"/>
    <property type="match status" value="1"/>
</dbReference>
<dbReference type="GO" id="GO:0046872">
    <property type="term" value="F:metal ion binding"/>
    <property type="evidence" value="ECO:0007669"/>
    <property type="project" value="UniProtKB-KW"/>
</dbReference>
<dbReference type="HAMAP" id="MF_01452">
    <property type="entry name" value="AddB_type1"/>
    <property type="match status" value="1"/>
</dbReference>
<evidence type="ECO:0000256" key="7">
    <source>
        <dbReference type="ARBA" id="ARBA00022806"/>
    </source>
</evidence>
<dbReference type="InterPro" id="IPR049035">
    <property type="entry name" value="ADDB_N"/>
</dbReference>
<evidence type="ECO:0000256" key="10">
    <source>
        <dbReference type="ARBA" id="ARBA00023004"/>
    </source>
</evidence>
<keyword evidence="2 14" id="KW-0540">Nuclease</keyword>
<dbReference type="SUPFAM" id="SSF52540">
    <property type="entry name" value="P-loop containing nucleoside triphosphate hydrolases"/>
    <property type="match status" value="1"/>
</dbReference>
<dbReference type="Proteomes" id="UP000000378">
    <property type="component" value="Chromosome"/>
</dbReference>
<dbReference type="PANTHER" id="PTHR30591">
    <property type="entry name" value="RECBCD ENZYME SUBUNIT RECC"/>
    <property type="match status" value="1"/>
</dbReference>
<comment type="similarity">
    <text evidence="14">Belongs to the helicase family. AddB/RexB type 1 subfamily.</text>
</comment>
<comment type="cofactor">
    <cofactor evidence="14">
        <name>Mg(2+)</name>
        <dbReference type="ChEBI" id="CHEBI:18420"/>
    </cofactor>
</comment>
<keyword evidence="11 14" id="KW-0411">Iron-sulfur</keyword>
<protein>
    <recommendedName>
        <fullName evidence="14">ATP-dependent helicase/deoxyribonuclease subunit B</fullName>
        <ecNumber evidence="14">3.1.-.-</ecNumber>
    </recommendedName>
    <alternativeName>
        <fullName evidence="14">ATP-dependent helicase/nuclease subunit AddB</fullName>
    </alternativeName>
</protein>
<dbReference type="Pfam" id="PF13361">
    <property type="entry name" value="UvrD_C"/>
    <property type="match status" value="1"/>
</dbReference>
<evidence type="ECO:0000256" key="2">
    <source>
        <dbReference type="ARBA" id="ARBA00022722"/>
    </source>
</evidence>
<dbReference type="eggNOG" id="COG3857">
    <property type="taxonomic scope" value="Bacteria"/>
</dbReference>
<dbReference type="Gene3D" id="3.90.320.10">
    <property type="match status" value="1"/>
</dbReference>
<dbReference type="InterPro" id="IPR027417">
    <property type="entry name" value="P-loop_NTPase"/>
</dbReference>
<dbReference type="GO" id="GO:0003690">
    <property type="term" value="F:double-stranded DNA binding"/>
    <property type="evidence" value="ECO:0007669"/>
    <property type="project" value="UniProtKB-UniRule"/>
</dbReference>
<keyword evidence="8 14" id="KW-0269">Exonuclease</keyword>
<keyword evidence="17" id="KW-1185">Reference proteome</keyword>
<evidence type="ECO:0000256" key="6">
    <source>
        <dbReference type="ARBA" id="ARBA00022801"/>
    </source>
</evidence>
<dbReference type="GO" id="GO:0051539">
    <property type="term" value="F:4 iron, 4 sulfur cluster binding"/>
    <property type="evidence" value="ECO:0007669"/>
    <property type="project" value="UniProtKB-KW"/>
</dbReference>
<dbReference type="InterPro" id="IPR038726">
    <property type="entry name" value="PDDEXK_AddAB-type"/>
</dbReference>
<comment type="cofactor">
    <cofactor evidence="14">
        <name>[4Fe-4S] cluster</name>
        <dbReference type="ChEBI" id="CHEBI:49883"/>
    </cofactor>
    <text evidence="14">Binds 1 [4Fe-4S] cluster.</text>
</comment>
<evidence type="ECO:0000256" key="1">
    <source>
        <dbReference type="ARBA" id="ARBA00022485"/>
    </source>
</evidence>
<comment type="function">
    <text evidence="14">The heterodimer acts as both an ATP-dependent DNA helicase and an ATP-dependent, dual-direction single-stranded exonuclease. Recognizes the chi site generating a DNA molecule suitable for the initiation of homologous recombination. The AddB subunit has 5' -&gt; 3' nuclease activity but not helicase activity.</text>
</comment>
<evidence type="ECO:0000256" key="12">
    <source>
        <dbReference type="ARBA" id="ARBA00023125"/>
    </source>
</evidence>
<keyword evidence="5 14" id="KW-0227">DNA damage</keyword>
<keyword evidence="7 14" id="KW-0347">Helicase</keyword>
<organism evidence="16 17">
    <name type="scientific">Syntrophothermus lipocalidus (strain DSM 12680 / TGB-C1)</name>
    <dbReference type="NCBI Taxonomy" id="643648"/>
    <lineage>
        <taxon>Bacteria</taxon>
        <taxon>Bacillati</taxon>
        <taxon>Bacillota</taxon>
        <taxon>Clostridia</taxon>
        <taxon>Eubacteriales</taxon>
        <taxon>Syntrophomonadaceae</taxon>
        <taxon>Syntrophothermus</taxon>
    </lineage>
</organism>
<keyword evidence="13 14" id="KW-0234">DNA repair</keyword>
<dbReference type="STRING" id="643648.Slip_0520"/>
<evidence type="ECO:0000256" key="4">
    <source>
        <dbReference type="ARBA" id="ARBA00022741"/>
    </source>
</evidence>
<feature type="binding site" evidence="14">
    <location>
        <position position="786"/>
    </location>
    <ligand>
        <name>[4Fe-4S] cluster</name>
        <dbReference type="ChEBI" id="CHEBI:49883"/>
    </ligand>
</feature>
<feature type="domain" description="UvrD-like helicase C-terminal" evidence="15">
    <location>
        <begin position="279"/>
        <end position="586"/>
    </location>
</feature>
<dbReference type="Gene3D" id="6.10.140.1030">
    <property type="match status" value="1"/>
</dbReference>
<sequence>MTLRFVIGRAGAGKTTYCLEEIQKELQDRPLGPSIIILVPEQSTFQMEQKLTGLPGLEGSFRAQVYSFRRLAWRVLQETGGANRPFLGDNGKRMVLCRLLEENRHRLKAFARVAKQPGFYDRLAQAIGELKAYHVKPEDLQQVLASWQGESLAKDKLADLLVIYRGFQQVLEGRLIDPDDYLDFCARKIGESQTCQGSEVWVDGFKGFTPQEYEVLVSLLKTSSRVNFLLCLDPGALTKTVKREEVFFCTYNTYTRLLQIANRAGVEVEPALILGENGLPRFRENEALAHLEREFPAWPGRVFSGKVQGLKLVAAEDRRAEVEAVAREILALCREREYRFRDIAVLVRDLSIYGELVPQVFQVYGLPCFVDSRRPVTSYPLIELVRSALEVVLSGWSYEAVFRFLKTDLVPVSREEVDELENYVLAHGIKGSRWADGKLWAYRRRYSLGEEDPEETADLARINRIREKAVAALAWFEEQVKNSPTAGSVTRALYLLLEQLGVRKELEAWSRAAEAEGRLEEAAEHAEVYNQFLGLLDEMVDALEDYPVSLEEYLRVLDAGLGGLTLGLIPPGLDQVFVGSLERSRPSEVKAAFILGVNDGVLPQPPRRDGLLSEKERAELAIFGVELAPGRQERLFEEQFLVYTGLTRASEYLWVSYPRADEEGRAMNASPVIDRLREVFPSIEVATVSLEPPGGAGDLAYVAVPGRALSFLAARLREAGSLGALDPVWAGAYKWLKKNHTQALHRVLEGFFYRNEEQPLGGDLAQRLYGYPLHLSVSQLEQFASCPFAYFIRYGLRAKEKETAKIRPADLGTFFHDALKRFVEEVKIRRLAWETVGRDECRELADEIVSEMVTAMESEMQTLSERRRYLVSKLKEIVEVSAWAVAEHLACGDFRPVGLELEIGRNGIPPLVVDDGDVKLKLVGKVDRVDAAPNGEGVYLRVIDYKSGSTGFKLDEVYYGLRLQLIAYLDAVVENAAVLWGKEAVPAGVFYFEVKNPLIQGNVDGPEKAELEVLKSFRLKGLVLAEGEAVELMHRGLAGNSHVIPVGVKKDGSFTARSKVVLREQFEWLRRHFRDMAKRRGQRILAGEIAVSPFAKGNRTACDYCGLKAVCRFDVACGDSYRVWDSLEEAMVWQNLKRNQGGKIDGE</sequence>
<evidence type="ECO:0000256" key="8">
    <source>
        <dbReference type="ARBA" id="ARBA00022839"/>
    </source>
</evidence>
<name>D7CKR9_SYNLT</name>
<proteinExistence type="inferred from homology"/>
<dbReference type="KEGG" id="slp:Slip_0520"/>
<evidence type="ECO:0000256" key="14">
    <source>
        <dbReference type="HAMAP-Rule" id="MF_01452"/>
    </source>
</evidence>
<dbReference type="Pfam" id="PF21445">
    <property type="entry name" value="ADDB_N"/>
    <property type="match status" value="1"/>
</dbReference>
<gene>
    <name evidence="14" type="primary">addB</name>
    <name evidence="16" type="ordered locus">Slip_0520</name>
</gene>
<evidence type="ECO:0000256" key="13">
    <source>
        <dbReference type="ARBA" id="ARBA00023204"/>
    </source>
</evidence>
<dbReference type="NCBIfam" id="TIGR02773">
    <property type="entry name" value="addB_Gpos"/>
    <property type="match status" value="1"/>
</dbReference>
<dbReference type="AlphaFoldDB" id="D7CKR9"/>
<keyword evidence="9 14" id="KW-0067">ATP-binding</keyword>
<comment type="subunit">
    <text evidence="14">Heterodimer of AddA and AddB.</text>
</comment>
<keyword evidence="12 14" id="KW-0238">DNA-binding</keyword>
<feature type="binding site" evidence="14">
    <location>
        <position position="1111"/>
    </location>
    <ligand>
        <name>[4Fe-4S] cluster</name>
        <dbReference type="ChEBI" id="CHEBI:49883"/>
    </ligand>
</feature>
<dbReference type="GO" id="GO:0005524">
    <property type="term" value="F:ATP binding"/>
    <property type="evidence" value="ECO:0007669"/>
    <property type="project" value="UniProtKB-UniRule"/>
</dbReference>
<dbReference type="GO" id="GO:0004386">
    <property type="term" value="F:helicase activity"/>
    <property type="evidence" value="ECO:0007669"/>
    <property type="project" value="UniProtKB-KW"/>
</dbReference>
<feature type="binding site" evidence="14">
    <location>
        <position position="1105"/>
    </location>
    <ligand>
        <name>[4Fe-4S] cluster</name>
        <dbReference type="ChEBI" id="CHEBI:49883"/>
    </ligand>
</feature>
<dbReference type="PANTHER" id="PTHR30591:SF1">
    <property type="entry name" value="RECBCD ENZYME SUBUNIT RECC"/>
    <property type="match status" value="1"/>
</dbReference>
<keyword evidence="6 14" id="KW-0378">Hydrolase</keyword>
<dbReference type="OrthoDB" id="9758506at2"/>
<keyword evidence="10 14" id="KW-0408">Iron</keyword>
<dbReference type="Pfam" id="PF12705">
    <property type="entry name" value="PDDEXK_1"/>
    <property type="match status" value="1"/>
</dbReference>
<dbReference type="InterPro" id="IPR014140">
    <property type="entry name" value="DNA_helicase_suAddB"/>
</dbReference>
<dbReference type="InterPro" id="IPR011604">
    <property type="entry name" value="PDDEXK-like_dom_sf"/>
</dbReference>
<dbReference type="EMBL" id="CP002048">
    <property type="protein sequence ID" value="ADI01304.1"/>
    <property type="molecule type" value="Genomic_DNA"/>
</dbReference>
<evidence type="ECO:0000256" key="11">
    <source>
        <dbReference type="ARBA" id="ARBA00023014"/>
    </source>
</evidence>
<reference evidence="16 17" key="2">
    <citation type="journal article" date="2010" name="Stand. Genomic Sci.">
        <title>Complete genome sequence of Syntrophothermus lipocalidus type strain (TGB-C1).</title>
        <authorList>
            <person name="Djao O.D."/>
            <person name="Zhang X."/>
            <person name="Lucas S."/>
            <person name="Lapidus A."/>
            <person name="Del Rio T.G."/>
            <person name="Nolan M."/>
            <person name="Tice H."/>
            <person name="Cheng J.F."/>
            <person name="Han C."/>
            <person name="Tapia R."/>
            <person name="Goodwin L."/>
            <person name="Pitluck S."/>
            <person name="Liolios K."/>
            <person name="Ivanova N."/>
            <person name="Mavromatis K."/>
            <person name="Mikhailova N."/>
            <person name="Ovchinnikova G."/>
            <person name="Pati A."/>
            <person name="Brambilla E."/>
            <person name="Chen A."/>
            <person name="Palaniappan K."/>
            <person name="Land M."/>
            <person name="Hauser L."/>
            <person name="Chang Y.J."/>
            <person name="Jeffries C.D."/>
            <person name="Rohde M."/>
            <person name="Sikorski J."/>
            <person name="Spring S."/>
            <person name="Goker M."/>
            <person name="Detter J.C."/>
            <person name="Woyke T."/>
            <person name="Bristow J."/>
            <person name="Eisen J.A."/>
            <person name="Markowitz V."/>
            <person name="Hugenholtz P."/>
            <person name="Kyrpides N.C."/>
            <person name="Klenk H.P."/>
        </authorList>
    </citation>
    <scope>NUCLEOTIDE SEQUENCE [LARGE SCALE GENOMIC DNA]</scope>
    <source>
        <strain evidence="17">DSM 12680 / TGB-C1</strain>
    </source>
</reference>
<dbReference type="RefSeq" id="WP_013174706.1">
    <property type="nucleotide sequence ID" value="NC_014220.1"/>
</dbReference>
<reference evidence="17" key="1">
    <citation type="journal article" date="2010" name="Stand. Genomic Sci.">
        <title>Complete genome sequence of Syntrophothermus lipocalidus type strain (TGB-C1T).</title>
        <authorList>
            <consortium name="US DOE Joint Genome Institute (JGI-PGF)"/>
            <person name="Djao O."/>
            <person name="Zhang X."/>
            <person name="Lucas S."/>
            <person name="Lapidus A."/>
            <person name="Glavina Del Rio T."/>
            <person name="Nolan M."/>
            <person name="Tice H."/>
            <person name="Cheng J."/>
            <person name="Han C."/>
            <person name="Tapia R."/>
            <person name="Goodwin L."/>
            <person name="Pitluck S."/>
            <person name="Liolios K."/>
            <person name="Ivanova N."/>
            <person name="Mavromatis K."/>
            <person name="Mikhailova N."/>
            <person name="Ovchinnikova G."/>
            <person name="Pati A."/>
            <person name="Brambilla E."/>
            <person name="Chen A."/>
            <person name="Palaniappan K."/>
            <person name="Land M."/>
            <person name="Hauser L."/>
            <person name="Chang Y."/>
            <person name="Jeffries C."/>
            <person name="Rohde M."/>
            <person name="Sikorski J."/>
            <person name="Spring S."/>
            <person name="Goker M."/>
            <person name="Detter J."/>
            <person name="Woyke T."/>
            <person name="Bristow J."/>
            <person name="Eisen J."/>
            <person name="Markowitz V."/>
            <person name="Hugenholtz P."/>
            <person name="Kyrpides N."/>
            <person name="Klenk H."/>
        </authorList>
    </citation>
    <scope>NUCLEOTIDE SEQUENCE [LARGE SCALE GENOMIC DNA]</scope>
    <source>
        <strain evidence="17">DSM 12680 / TGB-C1</strain>
    </source>
</reference>
<comment type="miscellaneous">
    <text evidence="14">Despite having conserved helicase domains, this subunit does not have helicase activity.</text>
</comment>
<keyword evidence="3 14" id="KW-0479">Metal-binding</keyword>